<dbReference type="AlphaFoldDB" id="A0A6I3LKE4"/>
<evidence type="ECO:0000256" key="2">
    <source>
        <dbReference type="ARBA" id="ARBA00023043"/>
    </source>
</evidence>
<evidence type="ECO:0000313" key="5">
    <source>
        <dbReference type="Proteomes" id="UP000438760"/>
    </source>
</evidence>
<dbReference type="PANTHER" id="PTHR24134">
    <property type="entry name" value="ANKYRIN REPEAT-CONTAINING PROTEIN DDB_G0279043"/>
    <property type="match status" value="1"/>
</dbReference>
<dbReference type="Pfam" id="PF00023">
    <property type="entry name" value="Ank"/>
    <property type="match status" value="1"/>
</dbReference>
<feature type="repeat" description="ANK" evidence="3">
    <location>
        <begin position="48"/>
        <end position="80"/>
    </location>
</feature>
<protein>
    <submittedName>
        <fullName evidence="4">Uncharacterized protein</fullName>
    </submittedName>
</protein>
<dbReference type="PANTHER" id="PTHR24134:SF9">
    <property type="entry name" value="ANKYRIN REPEAT AND SOCS BOX PROTEIN 8"/>
    <property type="match status" value="1"/>
</dbReference>
<dbReference type="InterPro" id="IPR002110">
    <property type="entry name" value="Ankyrin_rpt"/>
</dbReference>
<evidence type="ECO:0000256" key="3">
    <source>
        <dbReference type="PROSITE-ProRule" id="PRU00023"/>
    </source>
</evidence>
<dbReference type="SUPFAM" id="SSF48403">
    <property type="entry name" value="Ankyrin repeat"/>
    <property type="match status" value="1"/>
</dbReference>
<dbReference type="SMART" id="SM00248">
    <property type="entry name" value="ANK"/>
    <property type="match status" value="4"/>
</dbReference>
<keyword evidence="1" id="KW-0677">Repeat</keyword>
<evidence type="ECO:0000256" key="1">
    <source>
        <dbReference type="ARBA" id="ARBA00022737"/>
    </source>
</evidence>
<reference evidence="4 5" key="1">
    <citation type="submission" date="2019-11" db="EMBL/GenBank/DDBJ databases">
        <title>Genome of Strain BIT-d1.</title>
        <authorList>
            <person name="Yang Y."/>
        </authorList>
    </citation>
    <scope>NUCLEOTIDE SEQUENCE [LARGE SCALE GENOMIC DNA]</scope>
    <source>
        <strain evidence="4 5">BIT-d1</strain>
    </source>
</reference>
<comment type="caution">
    <text evidence="4">The sequence shown here is derived from an EMBL/GenBank/DDBJ whole genome shotgun (WGS) entry which is preliminary data.</text>
</comment>
<name>A0A6I3LKE4_9FLAO</name>
<dbReference type="PROSITE" id="PS50297">
    <property type="entry name" value="ANK_REP_REGION"/>
    <property type="match status" value="1"/>
</dbReference>
<dbReference type="RefSeq" id="WP_155092232.1">
    <property type="nucleotide sequence ID" value="NZ_WMJX01000015.1"/>
</dbReference>
<keyword evidence="5" id="KW-1185">Reference proteome</keyword>
<dbReference type="OrthoDB" id="407974at2"/>
<gene>
    <name evidence="4" type="ORF">GJV76_08705</name>
</gene>
<dbReference type="Gene3D" id="1.25.40.20">
    <property type="entry name" value="Ankyrin repeat-containing domain"/>
    <property type="match status" value="1"/>
</dbReference>
<organism evidence="4 5">
    <name type="scientific">Myroides albus</name>
    <dbReference type="NCBI Taxonomy" id="2562892"/>
    <lineage>
        <taxon>Bacteria</taxon>
        <taxon>Pseudomonadati</taxon>
        <taxon>Bacteroidota</taxon>
        <taxon>Flavobacteriia</taxon>
        <taxon>Flavobacteriales</taxon>
        <taxon>Flavobacteriaceae</taxon>
        <taxon>Myroides</taxon>
    </lineage>
</organism>
<dbReference type="InterPro" id="IPR036770">
    <property type="entry name" value="Ankyrin_rpt-contain_sf"/>
</dbReference>
<dbReference type="PROSITE" id="PS50088">
    <property type="entry name" value="ANK_REPEAT"/>
    <property type="match status" value="1"/>
</dbReference>
<dbReference type="EMBL" id="WMJX01000015">
    <property type="protein sequence ID" value="MTG98207.1"/>
    <property type="molecule type" value="Genomic_DNA"/>
</dbReference>
<proteinExistence type="predicted"/>
<dbReference type="Proteomes" id="UP000438760">
    <property type="component" value="Unassembled WGS sequence"/>
</dbReference>
<keyword evidence="2 3" id="KW-0040">ANK repeat</keyword>
<accession>A0A6I3LKE4</accession>
<dbReference type="Pfam" id="PF12796">
    <property type="entry name" value="Ank_2"/>
    <property type="match status" value="1"/>
</dbReference>
<evidence type="ECO:0000313" key="4">
    <source>
        <dbReference type="EMBL" id="MTG98207.1"/>
    </source>
</evidence>
<sequence length="354" mass="40399">MVSLKDIGTFKTVPPIVNAIISGDITLLDQYYAEGWDIEKQISIGKHTDESPLDLALIMENFDTLKWLISKGVNLNAKDNPSFLSAVRYCKADIINYLVAHGAKVNVVNHLKSDAFQQALYGKSYDNLALIHSLGHTVEKYGGLAFRQAVSDRNYKVLDFFISFNVDINYNKADMVYPFKPTALCVAARYVDLHMCKYLVQHGADVTLAEKDGMRPYSIALEKADSEMAEYFKSIEPVDFHNLSNKLDELKAYKLPKVLLEFLQGDNLRIDLPDSDFEYLEFFTLLETVAFKFARQKLLRISKETGDYTDTIIVWNPKAKKIACYDLEHQELTDLSTFEEFITSPVDQLDKYFN</sequence>